<feature type="compositionally biased region" description="Polar residues" evidence="12">
    <location>
        <begin position="496"/>
        <end position="505"/>
    </location>
</feature>
<keyword evidence="4 10" id="KW-0812">Transmembrane</keyword>
<accession>A0A098Q1U2</accession>
<dbReference type="PANTHER" id="PTHR30203">
    <property type="entry name" value="OUTER MEMBRANE CATION EFFLUX PROTEIN"/>
    <property type="match status" value="1"/>
</dbReference>
<dbReference type="NCBIfam" id="TIGR01845">
    <property type="entry name" value="outer_NodT"/>
    <property type="match status" value="1"/>
</dbReference>
<comment type="similarity">
    <text evidence="2 10">Belongs to the outer membrane factor (OMF) (TC 1.B.17) family.</text>
</comment>
<dbReference type="GO" id="GO:0015562">
    <property type="term" value="F:efflux transmembrane transporter activity"/>
    <property type="evidence" value="ECO:0007669"/>
    <property type="project" value="InterPro"/>
</dbReference>
<dbReference type="eggNOG" id="COG1538">
    <property type="taxonomic scope" value="Bacteria"/>
</dbReference>
<dbReference type="InterPro" id="IPR010131">
    <property type="entry name" value="MdtP/NodT-like"/>
</dbReference>
<keyword evidence="6 10" id="KW-0472">Membrane</keyword>
<comment type="subcellular location">
    <subcellularLocation>
        <location evidence="10">Cell outer membrane</location>
        <topology evidence="10">Lipid-anchor</topology>
    </subcellularLocation>
    <subcellularLocation>
        <location evidence="1">Membrane</location>
    </subcellularLocation>
</comment>
<dbReference type="InterPro" id="IPR003423">
    <property type="entry name" value="OMP_efflux"/>
</dbReference>
<evidence type="ECO:0000256" key="7">
    <source>
        <dbReference type="ARBA" id="ARBA00023139"/>
    </source>
</evidence>
<evidence type="ECO:0000256" key="5">
    <source>
        <dbReference type="ARBA" id="ARBA00022729"/>
    </source>
</evidence>
<dbReference type="EMBL" id="JPHD02000054">
    <property type="protein sequence ID" value="KGE52803.1"/>
    <property type="molecule type" value="Genomic_DNA"/>
</dbReference>
<evidence type="ECO:0000256" key="2">
    <source>
        <dbReference type="ARBA" id="ARBA00007613"/>
    </source>
</evidence>
<keyword evidence="5" id="KW-0732">Signal</keyword>
<dbReference type="PANTHER" id="PTHR30203:SF20">
    <property type="entry name" value="MULTIDRUG RESISTANCE OUTER MEMBRANE PROTEIN MDTP-RELATED"/>
    <property type="match status" value="1"/>
</dbReference>
<evidence type="ECO:0000256" key="9">
    <source>
        <dbReference type="ARBA" id="ARBA00037313"/>
    </source>
</evidence>
<dbReference type="HOGENOM" id="CLU_012817_13_2_6"/>
<keyword evidence="8 10" id="KW-0449">Lipoprotein</keyword>
<dbReference type="GeneID" id="58002560"/>
<feature type="coiled-coil region" evidence="11">
    <location>
        <begin position="209"/>
        <end position="274"/>
    </location>
</feature>
<evidence type="ECO:0000256" key="1">
    <source>
        <dbReference type="ARBA" id="ARBA00004370"/>
    </source>
</evidence>
<keyword evidence="3 10" id="KW-1134">Transmembrane beta strand</keyword>
<dbReference type="Gene3D" id="1.20.1600.10">
    <property type="entry name" value="Outer membrane efflux proteins (OEP)"/>
    <property type="match status" value="1"/>
</dbReference>
<dbReference type="STRING" id="325777.GW15_0206425"/>
<evidence type="ECO:0000256" key="6">
    <source>
        <dbReference type="ARBA" id="ARBA00023136"/>
    </source>
</evidence>
<keyword evidence="11" id="KW-0175">Coiled coil</keyword>
<gene>
    <name evidence="13" type="ORF">GW15_0206425</name>
</gene>
<comment type="function">
    <text evidence="9">Could be involved in resistance to puromycin, acriflavine and tetraphenylarsonium chloride.</text>
</comment>
<dbReference type="RefSeq" id="WP_042821791.1">
    <property type="nucleotide sequence ID" value="NZ_CP053649.1"/>
</dbReference>
<evidence type="ECO:0000256" key="12">
    <source>
        <dbReference type="SAM" id="MobiDB-lite"/>
    </source>
</evidence>
<feature type="region of interest" description="Disordered" evidence="12">
    <location>
        <begin position="483"/>
        <end position="505"/>
    </location>
</feature>
<evidence type="ECO:0000256" key="3">
    <source>
        <dbReference type="ARBA" id="ARBA00022452"/>
    </source>
</evidence>
<dbReference type="SUPFAM" id="SSF56954">
    <property type="entry name" value="Outer membrane efflux proteins (OEP)"/>
    <property type="match status" value="1"/>
</dbReference>
<dbReference type="Pfam" id="PF02321">
    <property type="entry name" value="OEP"/>
    <property type="match status" value="2"/>
</dbReference>
<evidence type="ECO:0000313" key="14">
    <source>
        <dbReference type="Proteomes" id="UP000028012"/>
    </source>
</evidence>
<evidence type="ECO:0000256" key="11">
    <source>
        <dbReference type="SAM" id="Coils"/>
    </source>
</evidence>
<dbReference type="Proteomes" id="UP000028012">
    <property type="component" value="Unassembled WGS sequence"/>
</dbReference>
<proteinExistence type="inferred from homology"/>
<dbReference type="GO" id="GO:0009279">
    <property type="term" value="C:cell outer membrane"/>
    <property type="evidence" value="ECO:0007669"/>
    <property type="project" value="UniProtKB-SubCell"/>
</dbReference>
<evidence type="ECO:0000256" key="10">
    <source>
        <dbReference type="RuleBase" id="RU362097"/>
    </source>
</evidence>
<dbReference type="Gene3D" id="2.20.200.10">
    <property type="entry name" value="Outer membrane efflux proteins (OEP)"/>
    <property type="match status" value="1"/>
</dbReference>
<comment type="caution">
    <text evidence="13">The sequence shown here is derived from an EMBL/GenBank/DDBJ whole genome shotgun (WGS) entry which is preliminary data.</text>
</comment>
<reference evidence="13 14" key="1">
    <citation type="submission" date="2014-09" db="EMBL/GenBank/DDBJ databases">
        <title>A draft genome sequence for Xanthomonas axonopodis pv. vasculorum NCPPB 900.</title>
        <authorList>
            <person name="Harrison J."/>
            <person name="Studholme D.J."/>
        </authorList>
    </citation>
    <scope>NUCLEOTIDE SEQUENCE [LARGE SCALE GENOMIC DNA]</scope>
    <source>
        <strain evidence="13 14">NCPPB 900</strain>
    </source>
</reference>
<protein>
    <submittedName>
        <fullName evidence="13">Multidrug RND transporter</fullName>
    </submittedName>
</protein>
<organism evidence="13 14">
    <name type="scientific">Xanthomonas axonopodis pv. vasculorum</name>
    <dbReference type="NCBI Taxonomy" id="325777"/>
    <lineage>
        <taxon>Bacteria</taxon>
        <taxon>Pseudomonadati</taxon>
        <taxon>Pseudomonadota</taxon>
        <taxon>Gammaproteobacteria</taxon>
        <taxon>Lysobacterales</taxon>
        <taxon>Lysobacteraceae</taxon>
        <taxon>Xanthomonas</taxon>
    </lineage>
</organism>
<name>A0A098Q1U2_9XANT</name>
<evidence type="ECO:0000256" key="8">
    <source>
        <dbReference type="ARBA" id="ARBA00023288"/>
    </source>
</evidence>
<evidence type="ECO:0000256" key="4">
    <source>
        <dbReference type="ARBA" id="ARBA00022692"/>
    </source>
</evidence>
<keyword evidence="7 10" id="KW-0564">Palmitate</keyword>
<sequence length="505" mass="53115">MNAASSPTQTLRPRSMRLARPLVISALALVLAACASSRGLNPQGAVLDPGTLHAERTLALPTALSPAAWPASDWWRALGDAQLDALIAEGLQHSPSLAAADARLQQAQARIGSAQAQRGPSLSVSGGYAGLQLPESMVGEELGGSYGGSAQVVLDFRYGIDLWGGKRSAWEAAVDQAHAAEVDAQAARLNLSSAIAEGYAQLAYAWSLHDLANDELSRAQKTLELTRQRRSAGIDSELQVRQAQARVPAAQQQLQSAQQQIDEARTALAALVGQGPDRGLDIARPALGGGIATQLPSMLPADLLGRRPDVVAARWRVEAADKDIAVAKTRFYPSLNLTALGGVINPDVGKLLESGSVFGLVAPALSLPIFDGGKLRANLAGSDAQYDLAVADYNQKVIAALREVADQVTAVRSLEQRAQAQNDAVQTATAAFDLAQQRYRAGIGSYLEVLSVQEQLLVARQRMAGLQSQQLLASVRLQRALGGGFTPQPARDTAHTAPTSAQPNS</sequence>
<dbReference type="AlphaFoldDB" id="A0A098Q1U2"/>
<evidence type="ECO:0000313" key="13">
    <source>
        <dbReference type="EMBL" id="KGE52803.1"/>
    </source>
</evidence>